<evidence type="ECO:0000256" key="4">
    <source>
        <dbReference type="ARBA" id="ARBA00022840"/>
    </source>
</evidence>
<dbReference type="EC" id="2.7.14.1" evidence="6"/>
<feature type="binding site" evidence="6 7">
    <location>
        <begin position="218"/>
        <end position="223"/>
    </location>
    <ligand>
        <name>ATP</name>
        <dbReference type="ChEBI" id="CHEBI:30616"/>
    </ligand>
</feature>
<dbReference type="GO" id="GO:0005524">
    <property type="term" value="F:ATP binding"/>
    <property type="evidence" value="ECO:0007669"/>
    <property type="project" value="UniProtKB-UniRule"/>
</dbReference>
<evidence type="ECO:0000256" key="1">
    <source>
        <dbReference type="ARBA" id="ARBA00022679"/>
    </source>
</evidence>
<evidence type="ECO:0000256" key="3">
    <source>
        <dbReference type="ARBA" id="ARBA00022777"/>
    </source>
</evidence>
<feature type="binding site" evidence="6 7">
    <location>
        <begin position="187"/>
        <end position="191"/>
    </location>
    <ligand>
        <name>ATP</name>
        <dbReference type="ChEBI" id="CHEBI:30616"/>
    </ligand>
</feature>
<feature type="domain" description="Phosphagen kinase C-terminal" evidence="9">
    <location>
        <begin position="34"/>
        <end position="265"/>
    </location>
</feature>
<dbReference type="NCBIfam" id="NF002195">
    <property type="entry name" value="PRK01059.1-5"/>
    <property type="match status" value="1"/>
</dbReference>
<dbReference type="InterPro" id="IPR000749">
    <property type="entry name" value="ATP-guanido_PTrfase"/>
</dbReference>
<dbReference type="HAMAP" id="MF_00602">
    <property type="entry name" value="Prot_Arg_kinase"/>
    <property type="match status" value="1"/>
</dbReference>
<keyword evidence="3 6" id="KW-0418">Kinase</keyword>
<feature type="binding site" evidence="6 7">
    <location>
        <begin position="37"/>
        <end position="41"/>
    </location>
    <ligand>
        <name>ATP</name>
        <dbReference type="ChEBI" id="CHEBI:30616"/>
    </ligand>
</feature>
<dbReference type="OrthoDB" id="9791353at2"/>
<keyword evidence="6" id="KW-0021">Allosteric enzyme</keyword>
<feature type="short sequence motif" description="RDXXRA motif of the pArg binding pocket involved in allosteric regulation" evidence="6">
    <location>
        <begin position="348"/>
        <end position="353"/>
    </location>
</feature>
<comment type="activity regulation">
    <text evidence="6">Appears to be allosterically activated by the binding of pArg-containing polypeptides to the pArg-binding pocket localized in the C-terminal domain of McsB.</text>
</comment>
<name>A0A7X3K1G8_9BACL</name>
<dbReference type="SUPFAM" id="SSF55931">
    <property type="entry name" value="Glutamine synthetase/guanido kinase"/>
    <property type="match status" value="1"/>
</dbReference>
<comment type="similarity">
    <text evidence="6 7 8">Belongs to the ATP:guanido phosphotransferase family.</text>
</comment>
<dbReference type="PANTHER" id="PTHR11547">
    <property type="entry name" value="ARGININE OR CREATINE KINASE"/>
    <property type="match status" value="1"/>
</dbReference>
<evidence type="ECO:0000256" key="6">
    <source>
        <dbReference type="HAMAP-Rule" id="MF_00602"/>
    </source>
</evidence>
<evidence type="ECO:0000313" key="10">
    <source>
        <dbReference type="EMBL" id="MVP02289.1"/>
    </source>
</evidence>
<evidence type="ECO:0000256" key="2">
    <source>
        <dbReference type="ARBA" id="ARBA00022741"/>
    </source>
</evidence>
<gene>
    <name evidence="6" type="primary">mcsB</name>
    <name evidence="10" type="ORF">EDM21_22665</name>
</gene>
<evidence type="ECO:0000313" key="11">
    <source>
        <dbReference type="Proteomes" id="UP000490800"/>
    </source>
</evidence>
<feature type="binding site" evidence="6 7">
    <location>
        <position position="102"/>
    </location>
    <ligand>
        <name>ATP</name>
        <dbReference type="ChEBI" id="CHEBI:30616"/>
    </ligand>
</feature>
<keyword evidence="11" id="KW-1185">Reference proteome</keyword>
<dbReference type="InterPro" id="IPR022414">
    <property type="entry name" value="ATP-guanido_PTrfase_cat"/>
</dbReference>
<dbReference type="GO" id="GO:0004111">
    <property type="term" value="F:creatine kinase activity"/>
    <property type="evidence" value="ECO:0007669"/>
    <property type="project" value="InterPro"/>
</dbReference>
<dbReference type="GO" id="GO:0046314">
    <property type="term" value="P:phosphocreatine biosynthetic process"/>
    <property type="evidence" value="ECO:0007669"/>
    <property type="project" value="InterPro"/>
</dbReference>
<sequence>MPLNDGIKEGFPLKHFVEEALSEWMKGDGPDTDIVISSRVRIARNLKDYPYPMLATIQQSAEVLEQVSAVLQNEDLKTISEFTLVPLHELNELERRILVEKHLISPNLATESRNGAVILNENESISIMVNEEDHLRIQCLCPGFQIKEAWDLANQLDDIFESHLDYGFDETRGYLTSCPTNVGTGIRASVMMHLPALVLTQQINRILSAVSQVGLTVRGLYGEGSEALGNLFQISNQITLGQSEEEIIDNLYSVARQIIEHERAARKQLMQESQIRITDRVMRSYGILTHASIIDSKEAAQRLSDVRLGIDLQVIEHVPTHTMNELLVMTQPGFLQQIAGTLLSPDDRDIRRAQIIRSRFNAVS</sequence>
<accession>A0A7X3K1G8</accession>
<feature type="binding site" evidence="6 7">
    <location>
        <position position="136"/>
    </location>
    <ligand>
        <name>ATP</name>
        <dbReference type="ChEBI" id="CHEBI:30616"/>
    </ligand>
</feature>
<dbReference type="AlphaFoldDB" id="A0A7X3K1G8"/>
<keyword evidence="1 6" id="KW-0808">Transferase</keyword>
<protein>
    <recommendedName>
        <fullName evidence="6">Protein-arginine kinase</fullName>
        <ecNumber evidence="6">2.7.14.1</ecNumber>
    </recommendedName>
</protein>
<evidence type="ECO:0000256" key="5">
    <source>
        <dbReference type="ARBA" id="ARBA00051816"/>
    </source>
</evidence>
<dbReference type="FunFam" id="3.30.590.10:FF:000007">
    <property type="entry name" value="Protein-arginine kinase"/>
    <property type="match status" value="1"/>
</dbReference>
<keyword evidence="4 6" id="KW-0067">ATP-binding</keyword>
<dbReference type="InterPro" id="IPR022415">
    <property type="entry name" value="ATP-guanido_PTrfase_AS"/>
</dbReference>
<dbReference type="PROSITE" id="PS00112">
    <property type="entry name" value="PHOSPHAGEN_KINASE"/>
    <property type="match status" value="1"/>
</dbReference>
<dbReference type="CDD" id="cd07930">
    <property type="entry name" value="bacterial_phosphagen_kinase"/>
    <property type="match status" value="1"/>
</dbReference>
<evidence type="ECO:0000259" key="9">
    <source>
        <dbReference type="PROSITE" id="PS51510"/>
    </source>
</evidence>
<dbReference type="GO" id="GO:0005615">
    <property type="term" value="C:extracellular space"/>
    <property type="evidence" value="ECO:0007669"/>
    <property type="project" value="TreeGrafter"/>
</dbReference>
<organism evidence="10 11">
    <name type="scientific">Paenibacillus lutrae</name>
    <dbReference type="NCBI Taxonomy" id="2078573"/>
    <lineage>
        <taxon>Bacteria</taxon>
        <taxon>Bacillati</taxon>
        <taxon>Bacillota</taxon>
        <taxon>Bacilli</taxon>
        <taxon>Bacillales</taxon>
        <taxon>Paenibacillaceae</taxon>
        <taxon>Paenibacillus</taxon>
    </lineage>
</organism>
<comment type="caution">
    <text evidence="10">The sequence shown here is derived from an EMBL/GenBank/DDBJ whole genome shotgun (WGS) entry which is preliminary data.</text>
</comment>
<dbReference type="NCBIfam" id="NF002194">
    <property type="entry name" value="PRK01059.1-4"/>
    <property type="match status" value="1"/>
</dbReference>
<dbReference type="PROSITE" id="PS51510">
    <property type="entry name" value="PHOSPHAGEN_KINASE_C"/>
    <property type="match status" value="1"/>
</dbReference>
<comment type="catalytic activity">
    <reaction evidence="5 6">
        <text>L-arginyl-[protein] + ATP = N(omega)-phospho-L-arginyl-[protein] + ADP + H(+)</text>
        <dbReference type="Rhea" id="RHEA:43384"/>
        <dbReference type="Rhea" id="RHEA-COMP:10532"/>
        <dbReference type="Rhea" id="RHEA-COMP:10533"/>
        <dbReference type="ChEBI" id="CHEBI:15378"/>
        <dbReference type="ChEBI" id="CHEBI:29965"/>
        <dbReference type="ChEBI" id="CHEBI:30616"/>
        <dbReference type="ChEBI" id="CHEBI:83226"/>
        <dbReference type="ChEBI" id="CHEBI:456216"/>
        <dbReference type="EC" id="2.7.14.1"/>
    </reaction>
</comment>
<dbReference type="Proteomes" id="UP000490800">
    <property type="component" value="Unassembled WGS sequence"/>
</dbReference>
<dbReference type="Pfam" id="PF00217">
    <property type="entry name" value="ATP-gua_Ptrans"/>
    <property type="match status" value="1"/>
</dbReference>
<comment type="function">
    <text evidence="6">Catalyzes the specific phosphorylation of arginine residues in proteins.</text>
</comment>
<reference evidence="10 11" key="1">
    <citation type="journal article" date="2019" name="Microorganisms">
        <title>Paenibacillus lutrae sp. nov., A Chitinolytic Species Isolated from A River Otter in Castril Natural Park, Granada, Spain.</title>
        <authorList>
            <person name="Rodriguez M."/>
            <person name="Reina J.C."/>
            <person name="Bejar V."/>
            <person name="Llamas I."/>
        </authorList>
    </citation>
    <scope>NUCLEOTIDE SEQUENCE [LARGE SCALE GENOMIC DNA]</scope>
    <source>
        <strain evidence="10 11">N10</strain>
    </source>
</reference>
<dbReference type="Gene3D" id="3.30.590.10">
    <property type="entry name" value="Glutamine synthetase/guanido kinase, catalytic domain"/>
    <property type="match status" value="1"/>
</dbReference>
<dbReference type="PANTHER" id="PTHR11547:SF38">
    <property type="entry name" value="ARGININE KINASE 1-RELATED"/>
    <property type="match status" value="1"/>
</dbReference>
<dbReference type="InterPro" id="IPR023660">
    <property type="entry name" value="Arg_Kinase"/>
</dbReference>
<evidence type="ECO:0000256" key="8">
    <source>
        <dbReference type="RuleBase" id="RU000505"/>
    </source>
</evidence>
<evidence type="ECO:0000256" key="7">
    <source>
        <dbReference type="PROSITE-ProRule" id="PRU00843"/>
    </source>
</evidence>
<keyword evidence="2 6" id="KW-0547">Nucleotide-binding</keyword>
<dbReference type="InterPro" id="IPR014746">
    <property type="entry name" value="Gln_synth/guanido_kin_cat_dom"/>
</dbReference>
<proteinExistence type="inferred from homology"/>
<dbReference type="EMBL" id="RHLK01000020">
    <property type="protein sequence ID" value="MVP02289.1"/>
    <property type="molecule type" value="Genomic_DNA"/>
</dbReference>
<dbReference type="GO" id="GO:1990424">
    <property type="term" value="F:protein arginine kinase activity"/>
    <property type="evidence" value="ECO:0007669"/>
    <property type="project" value="UniProtKB-EC"/>
</dbReference>